<proteinExistence type="predicted"/>
<organism evidence="2 3">
    <name type="scientific">Stephania cephalantha</name>
    <dbReference type="NCBI Taxonomy" id="152367"/>
    <lineage>
        <taxon>Eukaryota</taxon>
        <taxon>Viridiplantae</taxon>
        <taxon>Streptophyta</taxon>
        <taxon>Embryophyta</taxon>
        <taxon>Tracheophyta</taxon>
        <taxon>Spermatophyta</taxon>
        <taxon>Magnoliopsida</taxon>
        <taxon>Ranunculales</taxon>
        <taxon>Menispermaceae</taxon>
        <taxon>Menispermoideae</taxon>
        <taxon>Cissampelideae</taxon>
        <taxon>Stephania</taxon>
    </lineage>
</organism>
<sequence length="197" mass="21779">MDDDDVMMWSGCMWVELDHVDGDAPTWECHARLCSGSQKLLLNYASKSYDMVSDSRAICTCAAAAATDGYGVQRWRRWLSAMRNEKWYGGDKVVRWWKQGSGTTRLGERRGAAGSGADNELRGRIMPQDVEAKSRRIGGNDGGARFARAVREAAAASEKSGGGGAPAVEQCSATSGGRSRRMLLQRWKRISEQRRRK</sequence>
<feature type="compositionally biased region" description="Basic residues" evidence="1">
    <location>
        <begin position="178"/>
        <end position="188"/>
    </location>
</feature>
<dbReference type="Proteomes" id="UP001419268">
    <property type="component" value="Unassembled WGS sequence"/>
</dbReference>
<feature type="region of interest" description="Disordered" evidence="1">
    <location>
        <begin position="153"/>
        <end position="197"/>
    </location>
</feature>
<comment type="caution">
    <text evidence="2">The sequence shown here is derived from an EMBL/GenBank/DDBJ whole genome shotgun (WGS) entry which is preliminary data.</text>
</comment>
<protein>
    <submittedName>
        <fullName evidence="2">Uncharacterized protein</fullName>
    </submittedName>
</protein>
<reference evidence="2 3" key="1">
    <citation type="submission" date="2024-01" db="EMBL/GenBank/DDBJ databases">
        <title>Genome assemblies of Stephania.</title>
        <authorList>
            <person name="Yang L."/>
        </authorList>
    </citation>
    <scope>NUCLEOTIDE SEQUENCE [LARGE SCALE GENOMIC DNA]</scope>
    <source>
        <strain evidence="2">JXDWG</strain>
        <tissue evidence="2">Leaf</tissue>
    </source>
</reference>
<gene>
    <name evidence="2" type="ORF">Scep_030515</name>
</gene>
<dbReference type="AlphaFoldDB" id="A0AAP0HEE9"/>
<evidence type="ECO:0000256" key="1">
    <source>
        <dbReference type="SAM" id="MobiDB-lite"/>
    </source>
</evidence>
<evidence type="ECO:0000313" key="3">
    <source>
        <dbReference type="Proteomes" id="UP001419268"/>
    </source>
</evidence>
<name>A0AAP0HEE9_9MAGN</name>
<dbReference type="EMBL" id="JBBNAG010000013">
    <property type="protein sequence ID" value="KAK9084044.1"/>
    <property type="molecule type" value="Genomic_DNA"/>
</dbReference>
<keyword evidence="3" id="KW-1185">Reference proteome</keyword>
<feature type="region of interest" description="Disordered" evidence="1">
    <location>
        <begin position="105"/>
        <end position="125"/>
    </location>
</feature>
<evidence type="ECO:0000313" key="2">
    <source>
        <dbReference type="EMBL" id="KAK9084044.1"/>
    </source>
</evidence>
<accession>A0AAP0HEE9</accession>